<comment type="caution">
    <text evidence="3">The sequence shown here is derived from an EMBL/GenBank/DDBJ whole genome shotgun (WGS) entry which is preliminary data.</text>
</comment>
<dbReference type="EMBL" id="JBHFQA010000022">
    <property type="protein sequence ID" value="KAL2079801.1"/>
    <property type="molecule type" value="Genomic_DNA"/>
</dbReference>
<keyword evidence="4" id="KW-1185">Reference proteome</keyword>
<name>A0ABD1IZM2_9TELE</name>
<evidence type="ECO:0000313" key="4">
    <source>
        <dbReference type="Proteomes" id="UP001591681"/>
    </source>
</evidence>
<feature type="domain" description="PiggyBac transposable element-derived protein" evidence="2">
    <location>
        <begin position="107"/>
        <end position="469"/>
    </location>
</feature>
<reference evidence="3 4" key="1">
    <citation type="submission" date="2024-09" db="EMBL/GenBank/DDBJ databases">
        <title>A chromosome-level genome assembly of Gray's grenadier anchovy, Coilia grayii.</title>
        <authorList>
            <person name="Fu Z."/>
        </authorList>
    </citation>
    <scope>NUCLEOTIDE SEQUENCE [LARGE SCALE GENOMIC DNA]</scope>
    <source>
        <strain evidence="3">G4</strain>
        <tissue evidence="3">Muscle</tissue>
    </source>
</reference>
<evidence type="ECO:0000313" key="3">
    <source>
        <dbReference type="EMBL" id="KAL2079801.1"/>
    </source>
</evidence>
<dbReference type="InterPro" id="IPR029526">
    <property type="entry name" value="PGBD"/>
</dbReference>
<feature type="compositionally biased region" description="Acidic residues" evidence="1">
    <location>
        <begin position="25"/>
        <end position="39"/>
    </location>
</feature>
<gene>
    <name evidence="3" type="ORF">ACEWY4_025545</name>
</gene>
<feature type="region of interest" description="Disordered" evidence="1">
    <location>
        <begin position="1"/>
        <end position="76"/>
    </location>
</feature>
<evidence type="ECO:0000256" key="1">
    <source>
        <dbReference type="SAM" id="MobiDB-lite"/>
    </source>
</evidence>
<sequence>MNTSMFYGRKRSQAVDTGLVLPCDNSEDELDASDEENEEDRLVNEGDIDEESDHESDQGAEQTHEEEEEEPPFIKAKDLTWRAVTKTIPPVPQWKASLPLPLEVKAPVDYFRQLTQEATENMVTQTNLYASQCDINKPFNVTSKEMEQFIGIAQYMGIFSFPTTRLYWSTAARVDCIANTMSVNRWETIKRYLHFNNNEKQVPAGHPGYDRLFKLRPLLTALKSSFNTVPMQEMLCVDEQIVPFKGKSGIKQYNPKKPKRWGYKIFVLADCHGIVHNFKVYTGTITQAEGMPDIGASGNIVLQLCAVIPKNQSFKLFFDNWFCGIDLQVQLEKMKIHSVGTVRPSRLPNCTFSDDKIMKTKGRGAFEEKVTKHDGVSLRAVKWHDNRSVHLLSTFAAAHPTTKVKRWDKKTQQMVEVERPNIVSIYNKSMGGVDLLDSMVALYCTKVRSKKWYHRLFFHMMDMPMVQAWLLYRRDSTSSGVDQTEQLSLLAFKSEVVSCLCKTDSFCSKRGRPSLSVQAGLDLKRRRGPTAPVPPAPVRLDRIDHWSVYSENRGRCKYPGCNGIIKVKCMKCDVFLCHTPDRNCFFSFHTK</sequence>
<dbReference type="Proteomes" id="UP001591681">
    <property type="component" value="Unassembled WGS sequence"/>
</dbReference>
<accession>A0ABD1IZM2</accession>
<organism evidence="3 4">
    <name type="scientific">Coilia grayii</name>
    <name type="common">Gray's grenadier anchovy</name>
    <dbReference type="NCBI Taxonomy" id="363190"/>
    <lineage>
        <taxon>Eukaryota</taxon>
        <taxon>Metazoa</taxon>
        <taxon>Chordata</taxon>
        <taxon>Craniata</taxon>
        <taxon>Vertebrata</taxon>
        <taxon>Euteleostomi</taxon>
        <taxon>Actinopterygii</taxon>
        <taxon>Neopterygii</taxon>
        <taxon>Teleostei</taxon>
        <taxon>Clupei</taxon>
        <taxon>Clupeiformes</taxon>
        <taxon>Clupeoidei</taxon>
        <taxon>Engraulidae</taxon>
        <taxon>Coilinae</taxon>
        <taxon>Coilia</taxon>
    </lineage>
</organism>
<protein>
    <recommendedName>
        <fullName evidence="2">PiggyBac transposable element-derived protein domain-containing protein</fullName>
    </recommendedName>
</protein>
<dbReference type="PANTHER" id="PTHR47272:SF1">
    <property type="entry name" value="PIGGYBAC TRANSPOSABLE ELEMENT-DERIVED PROTEIN 3-LIKE"/>
    <property type="match status" value="1"/>
</dbReference>
<evidence type="ECO:0000259" key="2">
    <source>
        <dbReference type="Pfam" id="PF13843"/>
    </source>
</evidence>
<proteinExistence type="predicted"/>
<dbReference type="Pfam" id="PF13843">
    <property type="entry name" value="DDE_Tnp_1_7"/>
    <property type="match status" value="1"/>
</dbReference>
<dbReference type="PANTHER" id="PTHR47272">
    <property type="entry name" value="DDE_TNP_1_7 DOMAIN-CONTAINING PROTEIN"/>
    <property type="match status" value="1"/>
</dbReference>
<dbReference type="AlphaFoldDB" id="A0ABD1IZM2"/>